<keyword evidence="2" id="KW-1133">Transmembrane helix</keyword>
<dbReference type="Gene3D" id="1.10.287.950">
    <property type="entry name" value="Methyl-accepting chemotaxis protein"/>
    <property type="match status" value="1"/>
</dbReference>
<feature type="transmembrane region" description="Helical" evidence="2">
    <location>
        <begin position="331"/>
        <end position="349"/>
    </location>
</feature>
<evidence type="ECO:0000313" key="4">
    <source>
        <dbReference type="EMBL" id="GAB66753.1"/>
    </source>
</evidence>
<evidence type="ECO:0000256" key="1">
    <source>
        <dbReference type="SAM" id="MobiDB-lite"/>
    </source>
</evidence>
<feature type="region of interest" description="Disordered" evidence="1">
    <location>
        <begin position="227"/>
        <end position="261"/>
    </location>
</feature>
<evidence type="ECO:0000256" key="2">
    <source>
        <dbReference type="SAM" id="Phobius"/>
    </source>
</evidence>
<dbReference type="EMBL" id="DF157102">
    <property type="protein sequence ID" value="GAB66753.1"/>
    <property type="molecule type" value="Genomic_DNA"/>
</dbReference>
<dbReference type="Proteomes" id="UP000006319">
    <property type="component" value="Chromosome 10"/>
</dbReference>
<keyword evidence="2" id="KW-0812">Transmembrane</keyword>
<evidence type="ECO:0000256" key="3">
    <source>
        <dbReference type="SAM" id="SignalP"/>
    </source>
</evidence>
<keyword evidence="2" id="KW-0472">Membrane</keyword>
<dbReference type="VEuPathDB" id="PlasmoDB:PCYB_101030"/>
<gene>
    <name evidence="4" type="ORF">PCYB_101030</name>
</gene>
<keyword evidence="3" id="KW-0732">Signal</keyword>
<dbReference type="KEGG" id="pcy:PCYB_101030"/>
<dbReference type="PhylomeDB" id="K6UKE6"/>
<accession>K6UKE6</accession>
<evidence type="ECO:0000313" key="5">
    <source>
        <dbReference type="Proteomes" id="UP000006319"/>
    </source>
</evidence>
<dbReference type="OMA" id="QCERIFR"/>
<dbReference type="RefSeq" id="XP_004222700.1">
    <property type="nucleotide sequence ID" value="XM_004222652.1"/>
</dbReference>
<dbReference type="OrthoDB" id="386314at2759"/>
<dbReference type="GeneID" id="14693107"/>
<protein>
    <recommendedName>
        <fullName evidence="6">Pv-fam-d protein</fullName>
    </recommendedName>
</protein>
<feature type="compositionally biased region" description="Basic and acidic residues" evidence="1">
    <location>
        <begin position="235"/>
        <end position="245"/>
    </location>
</feature>
<feature type="chain" id="PRO_5003894952" description="Pv-fam-d protein" evidence="3">
    <location>
        <begin position="31"/>
        <end position="363"/>
    </location>
</feature>
<keyword evidence="5" id="KW-1185">Reference proteome</keyword>
<dbReference type="AlphaFoldDB" id="K6UKE6"/>
<reference evidence="4 5" key="1">
    <citation type="journal article" date="2012" name="Nat. Genet.">
        <title>Plasmodium cynomolgi genome sequences provide insight into Plasmodium vivax and the monkey malaria clade.</title>
        <authorList>
            <person name="Tachibana S."/>
            <person name="Sullivan S.A."/>
            <person name="Kawai S."/>
            <person name="Nakamura S."/>
            <person name="Kim H.R."/>
            <person name="Goto N."/>
            <person name="Arisue N."/>
            <person name="Palacpac N.M.Q."/>
            <person name="Honma H."/>
            <person name="Yagi M."/>
            <person name="Tougan T."/>
            <person name="Katakai Y."/>
            <person name="Kaneko O."/>
            <person name="Mita T."/>
            <person name="Kita K."/>
            <person name="Yasutomi Y."/>
            <person name="Sutton P.L."/>
            <person name="Shakhbatyan R."/>
            <person name="Horii T."/>
            <person name="Yasunaga T."/>
            <person name="Barnwell J.W."/>
            <person name="Escalante A.A."/>
            <person name="Carlton J.M."/>
            <person name="Tanabe K."/>
        </authorList>
    </citation>
    <scope>NUCLEOTIDE SEQUENCE [LARGE SCALE GENOMIC DNA]</scope>
    <source>
        <strain evidence="4 5">B</strain>
    </source>
</reference>
<evidence type="ECO:0008006" key="6">
    <source>
        <dbReference type="Google" id="ProtNLM"/>
    </source>
</evidence>
<proteinExistence type="predicted"/>
<sequence length="363" mass="40299">MKAIMNGSLCLRKIFLCSIFVLVYLSSAKCAYRDGSDILYSEDSTYDLAINEASTNSYESLAASIESLTASSESLAAGSESLAASSESLTGSSESLTASSESLTASSESLAAGSESLTESSESIASINESLNDFYGSEELISCEGEPNKKRFIGDVLRDGISEDDLLREDLFHVQEGSEEMLNDVLKNHSQKDLSTSENSLFEDDQSLKSGFRKNCSETSLDSYMGSFKNGRSRHGLDIDSDPHRRPTHGGNEPQGEEKSVNFKEHLGRQRNQQRNSVNIKLKNFYGEEKMYNSKKNRFIIKFMYYLPFVPIVAVIIILMILLLTTPKIGLTFLLCSPAVIAAFIYVMYSNRKQFKRTFGTRR</sequence>
<feature type="transmembrane region" description="Helical" evidence="2">
    <location>
        <begin position="303"/>
        <end position="324"/>
    </location>
</feature>
<feature type="signal peptide" evidence="3">
    <location>
        <begin position="1"/>
        <end position="30"/>
    </location>
</feature>
<organism evidence="4 5">
    <name type="scientific">Plasmodium cynomolgi (strain B)</name>
    <dbReference type="NCBI Taxonomy" id="1120755"/>
    <lineage>
        <taxon>Eukaryota</taxon>
        <taxon>Sar</taxon>
        <taxon>Alveolata</taxon>
        <taxon>Apicomplexa</taxon>
        <taxon>Aconoidasida</taxon>
        <taxon>Haemosporida</taxon>
        <taxon>Plasmodiidae</taxon>
        <taxon>Plasmodium</taxon>
        <taxon>Plasmodium (Plasmodium)</taxon>
    </lineage>
</organism>
<name>K6UKE6_PLACD</name>